<dbReference type="KEGG" id="xac:XAC2663"/>
<organism evidence="1 2">
    <name type="scientific">Xanthomonas axonopodis pv. citri (strain 306)</name>
    <dbReference type="NCBI Taxonomy" id="190486"/>
    <lineage>
        <taxon>Bacteria</taxon>
        <taxon>Pseudomonadati</taxon>
        <taxon>Pseudomonadota</taxon>
        <taxon>Gammaproteobacteria</taxon>
        <taxon>Lysobacterales</taxon>
        <taxon>Lysobacteraceae</taxon>
        <taxon>Xanthomonas</taxon>
    </lineage>
</organism>
<gene>
    <name evidence="1" type="ordered locus">XAC2663</name>
</gene>
<dbReference type="Proteomes" id="UP000000576">
    <property type="component" value="Chromosome"/>
</dbReference>
<evidence type="ECO:0000313" key="1">
    <source>
        <dbReference type="EMBL" id="AAM37510.1"/>
    </source>
</evidence>
<accession>A0AAI8ET85</accession>
<sequence>MEVELLPTELCIKKSKFTEERMVRVLEEVEAGAKVGETYRKHESASRPITPGI</sequence>
<dbReference type="AlphaFoldDB" id="A0AAI8ET85"/>
<proteinExistence type="predicted"/>
<protein>
    <submittedName>
        <fullName evidence="1">Transposase</fullName>
    </submittedName>
</protein>
<name>A0AAI8ET85_XANAC</name>
<dbReference type="EMBL" id="AE008923">
    <property type="protein sequence ID" value="AAM37510.1"/>
    <property type="molecule type" value="Genomic_DNA"/>
</dbReference>
<reference evidence="1 2" key="1">
    <citation type="journal article" date="2002" name="Nature">
        <title>Comparison of the genomes of two Xanthomonas pathogens with differing host specificities.</title>
        <authorList>
            <person name="da Silva A.C."/>
            <person name="Ferro J.A."/>
            <person name="Reinach F.C."/>
            <person name="Farah C.S."/>
            <person name="Furlan L.R."/>
            <person name="Quaggio R.B."/>
            <person name="Monteiro-Vitorello C.B."/>
            <person name="Van Sluys M.A."/>
            <person name="Almeida N.F."/>
            <person name="Alves L.M."/>
            <person name="do Amaral A.M."/>
            <person name="Bertolini M.C."/>
            <person name="Camargo L.E."/>
            <person name="Camarotte G."/>
            <person name="Cannavan F."/>
            <person name="Cardozo J."/>
            <person name="Chambergo F."/>
            <person name="Ciapina L.P."/>
            <person name="Cicarelli R.M."/>
            <person name="Coutinho L.L."/>
            <person name="Cursino-Santos J.R."/>
            <person name="El-Dorry H."/>
            <person name="Faria J.B."/>
            <person name="Ferreira A.J."/>
            <person name="Ferreira R.C."/>
            <person name="Ferro M.I."/>
            <person name="Formighieri E.F."/>
            <person name="Franco M.C."/>
            <person name="Greggio C.C."/>
            <person name="Gruber A."/>
            <person name="Katsuyama A.M."/>
            <person name="Kishi L.T."/>
            <person name="Leite R.P."/>
            <person name="Lemos E.G."/>
            <person name="Lemos M.V."/>
            <person name="Locali E.C."/>
            <person name="Machado M.A."/>
            <person name="Madeira A.M."/>
            <person name="Martinez-Rossi N.M."/>
            <person name="Martins E.C."/>
            <person name="Meidanis J."/>
            <person name="Menck C.F."/>
            <person name="Miyaki C.Y."/>
            <person name="Moon D.H."/>
            <person name="Moreira L.M."/>
            <person name="Novo M.T."/>
            <person name="Okura V.K."/>
            <person name="Oliveira M.C."/>
            <person name="Oliveira V.R."/>
            <person name="Pereira H.A."/>
            <person name="Rossi A."/>
            <person name="Sena J.A."/>
            <person name="Silva C."/>
            <person name="de Souza R.F."/>
            <person name="Spinola L.A."/>
            <person name="Takita M.A."/>
            <person name="Tamura R.E."/>
            <person name="Teixeira E.C."/>
            <person name="Tezza R.I."/>
            <person name="Trindade dos Santos M."/>
            <person name="Truffi D."/>
            <person name="Tsai S.M."/>
            <person name="White F.F."/>
            <person name="Setubal J.C."/>
            <person name="Kitajima J.P."/>
        </authorList>
    </citation>
    <scope>NUCLEOTIDE SEQUENCE [LARGE SCALE GENOMIC DNA]</scope>
    <source>
        <strain evidence="1 2">306</strain>
    </source>
</reference>
<evidence type="ECO:0000313" key="2">
    <source>
        <dbReference type="Proteomes" id="UP000000576"/>
    </source>
</evidence>